<feature type="compositionally biased region" description="Basic residues" evidence="1">
    <location>
        <begin position="42"/>
        <end position="58"/>
    </location>
</feature>
<accession>A0A1B0FIF2</accession>
<sequence>MLRPLPLKNAWKKRKCFQTFHMILWEKNTLANSRSKSVLKSLRYRSSGRSKSKSKSKSKSTVDLYQDCGNVATDRPQDHNGQVKVRECVSVFTTTLANPLSMHHSSLSRIHRYYQNVVYCCFLILTHQSTHQSYH</sequence>
<name>A0A1B0FIF2_GLOMM</name>
<dbReference type="AlphaFoldDB" id="A0A1B0FIF2"/>
<dbReference type="VEuPathDB" id="VectorBase:GMOY003537"/>
<evidence type="ECO:0000256" key="1">
    <source>
        <dbReference type="SAM" id="MobiDB-lite"/>
    </source>
</evidence>
<feature type="region of interest" description="Disordered" evidence="1">
    <location>
        <begin position="42"/>
        <end position="62"/>
    </location>
</feature>
<evidence type="ECO:0000313" key="2">
    <source>
        <dbReference type="EnsemblMetazoa" id="GMOY003537-PA"/>
    </source>
</evidence>
<keyword evidence="3" id="KW-1185">Reference proteome</keyword>
<dbReference type="EMBL" id="CCAG010010744">
    <property type="status" value="NOT_ANNOTATED_CDS"/>
    <property type="molecule type" value="Genomic_DNA"/>
</dbReference>
<evidence type="ECO:0000313" key="3">
    <source>
        <dbReference type="Proteomes" id="UP000092444"/>
    </source>
</evidence>
<dbReference type="EMBL" id="CCAG010010745">
    <property type="status" value="NOT_ANNOTATED_CDS"/>
    <property type="molecule type" value="Genomic_DNA"/>
</dbReference>
<dbReference type="Proteomes" id="UP000092444">
    <property type="component" value="Unassembled WGS sequence"/>
</dbReference>
<dbReference type="EMBL" id="CCAG010010743">
    <property type="status" value="NOT_ANNOTATED_CDS"/>
    <property type="molecule type" value="Genomic_DNA"/>
</dbReference>
<reference evidence="2" key="1">
    <citation type="submission" date="2020-05" db="UniProtKB">
        <authorList>
            <consortium name="EnsemblMetazoa"/>
        </authorList>
    </citation>
    <scope>IDENTIFICATION</scope>
    <source>
        <strain evidence="2">Yale</strain>
    </source>
</reference>
<dbReference type="EnsemblMetazoa" id="GMOY003537-RA">
    <property type="protein sequence ID" value="GMOY003537-PA"/>
    <property type="gene ID" value="GMOY003537"/>
</dbReference>
<organism evidence="2 3">
    <name type="scientific">Glossina morsitans morsitans</name>
    <name type="common">Savannah tsetse fly</name>
    <dbReference type="NCBI Taxonomy" id="37546"/>
    <lineage>
        <taxon>Eukaryota</taxon>
        <taxon>Metazoa</taxon>
        <taxon>Ecdysozoa</taxon>
        <taxon>Arthropoda</taxon>
        <taxon>Hexapoda</taxon>
        <taxon>Insecta</taxon>
        <taxon>Pterygota</taxon>
        <taxon>Neoptera</taxon>
        <taxon>Endopterygota</taxon>
        <taxon>Diptera</taxon>
        <taxon>Brachycera</taxon>
        <taxon>Muscomorpha</taxon>
        <taxon>Hippoboscoidea</taxon>
        <taxon>Glossinidae</taxon>
        <taxon>Glossina</taxon>
    </lineage>
</organism>
<proteinExistence type="predicted"/>
<protein>
    <submittedName>
        <fullName evidence="2">Uncharacterized protein</fullName>
    </submittedName>
</protein>